<dbReference type="EMBL" id="JANVFU010000007">
    <property type="protein sequence ID" value="KAJ3744333.1"/>
    <property type="molecule type" value="Genomic_DNA"/>
</dbReference>
<proteinExistence type="predicted"/>
<reference evidence="2 3" key="1">
    <citation type="journal article" date="2023" name="Proc. Natl. Acad. Sci. U.S.A.">
        <title>A global phylogenomic analysis of the shiitake genus Lentinula.</title>
        <authorList>
            <person name="Sierra-Patev S."/>
            <person name="Min B."/>
            <person name="Naranjo-Ortiz M."/>
            <person name="Looney B."/>
            <person name="Konkel Z."/>
            <person name="Slot J.C."/>
            <person name="Sakamoto Y."/>
            <person name="Steenwyk J.L."/>
            <person name="Rokas A."/>
            <person name="Carro J."/>
            <person name="Camarero S."/>
            <person name="Ferreira P."/>
            <person name="Molpeceres G."/>
            <person name="Ruiz-Duenas F.J."/>
            <person name="Serrano A."/>
            <person name="Henrissat B."/>
            <person name="Drula E."/>
            <person name="Hughes K.W."/>
            <person name="Mata J.L."/>
            <person name="Ishikawa N.K."/>
            <person name="Vargas-Isla R."/>
            <person name="Ushijima S."/>
            <person name="Smith C.A."/>
            <person name="Donoghue J."/>
            <person name="Ahrendt S."/>
            <person name="Andreopoulos W."/>
            <person name="He G."/>
            <person name="LaButti K."/>
            <person name="Lipzen A."/>
            <person name="Ng V."/>
            <person name="Riley R."/>
            <person name="Sandor L."/>
            <person name="Barry K."/>
            <person name="Martinez A.T."/>
            <person name="Xiao Y."/>
            <person name="Gibbons J.G."/>
            <person name="Terashima K."/>
            <person name="Grigoriev I.V."/>
            <person name="Hibbett D."/>
        </authorList>
    </citation>
    <scope>NUCLEOTIDE SEQUENCE [LARGE SCALE GENOMIC DNA]</scope>
    <source>
        <strain evidence="2 3">TFB7810</strain>
    </source>
</reference>
<gene>
    <name evidence="2" type="ORF">DFH05DRAFT_1398594</name>
</gene>
<keyword evidence="3" id="KW-1185">Reference proteome</keyword>
<organism evidence="2 3">
    <name type="scientific">Lentinula detonsa</name>
    <dbReference type="NCBI Taxonomy" id="2804962"/>
    <lineage>
        <taxon>Eukaryota</taxon>
        <taxon>Fungi</taxon>
        <taxon>Dikarya</taxon>
        <taxon>Basidiomycota</taxon>
        <taxon>Agaricomycotina</taxon>
        <taxon>Agaricomycetes</taxon>
        <taxon>Agaricomycetidae</taxon>
        <taxon>Agaricales</taxon>
        <taxon>Marasmiineae</taxon>
        <taxon>Omphalotaceae</taxon>
        <taxon>Lentinula</taxon>
    </lineage>
</organism>
<name>A0A9W8P0B3_9AGAR</name>
<comment type="caution">
    <text evidence="2">The sequence shown here is derived from an EMBL/GenBank/DDBJ whole genome shotgun (WGS) entry which is preliminary data.</text>
</comment>
<accession>A0A9W8P0B3</accession>
<dbReference type="Pfam" id="PF24764">
    <property type="entry name" value="rva_4"/>
    <property type="match status" value="1"/>
</dbReference>
<evidence type="ECO:0000313" key="3">
    <source>
        <dbReference type="Proteomes" id="UP001142393"/>
    </source>
</evidence>
<sequence>MPNSSGINGHQNGNRPPDERLQEILHDYSHRNLSLKQRLQYLQEKEGYKISMTTLKKLNRQFKVPTVNKPPPLPVSTTLVTKVVADDIAAQNGPSTIQQNLRLEHNAFIPRDTIHMIMKDNFPHGAQIRFPGKKVPRPRGLLSPGDGVFQEVHCDGHEKMNAKALRMGSVSIDIYGMRCHASGKILFEVAVPNARCSSTVGHIYLDLVEKYGMICQQLTVDGGSETGEMYACHTVLREKYGADLKRAAFVALPSTKNIVIEGSWGHWLKFRGKTIRSAIEVGREQGYFQPTNDLHISLFNWIWPKVVQLGISNLVDYWNNHKTRTQRTANIPSGAAPNTVFDFPENYGLINCGIEVDLQDVSALRETIPRTREECYRWVSDEFNHTAGNAYAQLGSPLLTHNSAWQIFIDMLHILHTE</sequence>
<dbReference type="AlphaFoldDB" id="A0A9W8P0B3"/>
<evidence type="ECO:0000313" key="2">
    <source>
        <dbReference type="EMBL" id="KAJ3744333.1"/>
    </source>
</evidence>
<dbReference type="PANTHER" id="PTHR46177">
    <property type="entry name" value="INTEGRASE CATALYTIC DOMAIN-CONTAINING PROTEIN"/>
    <property type="match status" value="1"/>
</dbReference>
<evidence type="ECO:0000259" key="1">
    <source>
        <dbReference type="Pfam" id="PF24764"/>
    </source>
</evidence>
<dbReference type="Proteomes" id="UP001142393">
    <property type="component" value="Unassembled WGS sequence"/>
</dbReference>
<feature type="domain" description="Integrase core" evidence="1">
    <location>
        <begin position="182"/>
        <end position="328"/>
    </location>
</feature>
<dbReference type="PANTHER" id="PTHR46177:SF1">
    <property type="entry name" value="INTEGRASE CATALYTIC DOMAIN-CONTAINING PROTEIN"/>
    <property type="match status" value="1"/>
</dbReference>
<dbReference type="InterPro" id="IPR058913">
    <property type="entry name" value="Integrase_dom_put"/>
</dbReference>
<protein>
    <recommendedName>
        <fullName evidence="1">Integrase core domain-containing protein</fullName>
    </recommendedName>
</protein>